<evidence type="ECO:0000313" key="2">
    <source>
        <dbReference type="EMBL" id="GAA5191537.1"/>
    </source>
</evidence>
<feature type="transmembrane region" description="Helical" evidence="1">
    <location>
        <begin position="15"/>
        <end position="39"/>
    </location>
</feature>
<keyword evidence="3" id="KW-1185">Reference proteome</keyword>
<reference evidence="3" key="1">
    <citation type="journal article" date="2019" name="Int. J. Syst. Evol. Microbiol.">
        <title>The Global Catalogue of Microorganisms (GCM) 10K type strain sequencing project: providing services to taxonomists for standard genome sequencing and annotation.</title>
        <authorList>
            <consortium name="The Broad Institute Genomics Platform"/>
            <consortium name="The Broad Institute Genome Sequencing Center for Infectious Disease"/>
            <person name="Wu L."/>
            <person name="Ma J."/>
        </authorList>
    </citation>
    <scope>NUCLEOTIDE SEQUENCE [LARGE SCALE GENOMIC DNA]</scope>
    <source>
        <strain evidence="3">JCM 18720</strain>
    </source>
</reference>
<proteinExistence type="predicted"/>
<dbReference type="RefSeq" id="WP_345316778.1">
    <property type="nucleotide sequence ID" value="NZ_BAABLF010000011.1"/>
</dbReference>
<evidence type="ECO:0000313" key="3">
    <source>
        <dbReference type="Proteomes" id="UP001501600"/>
    </source>
</evidence>
<dbReference type="InterPro" id="IPR021813">
    <property type="entry name" value="DUF3392"/>
</dbReference>
<protein>
    <submittedName>
        <fullName evidence="2">DUF3392 domain-containing protein</fullName>
    </submittedName>
</protein>
<sequence>MSWLHELVTSLGRTLYPYLFDISIALMVCLLVVVAPWLQGQLRRRIRQWPFLLRTLVFVLLVTLGYGLLITQSAPWLAKQLAQLSAGWLLLVVTLAFVAIGLAAERARQM</sequence>
<organism evidence="2 3">
    <name type="scientific">Ferrimonas gelatinilytica</name>
    <dbReference type="NCBI Taxonomy" id="1255257"/>
    <lineage>
        <taxon>Bacteria</taxon>
        <taxon>Pseudomonadati</taxon>
        <taxon>Pseudomonadota</taxon>
        <taxon>Gammaproteobacteria</taxon>
        <taxon>Alteromonadales</taxon>
        <taxon>Ferrimonadaceae</taxon>
        <taxon>Ferrimonas</taxon>
    </lineage>
</organism>
<accession>A0ABP9S800</accession>
<gene>
    <name evidence="2" type="ORF">GCM10025772_18590</name>
</gene>
<feature type="transmembrane region" description="Helical" evidence="1">
    <location>
        <begin position="51"/>
        <end position="69"/>
    </location>
</feature>
<keyword evidence="1" id="KW-0472">Membrane</keyword>
<name>A0ABP9S800_9GAMM</name>
<dbReference type="Pfam" id="PF11872">
    <property type="entry name" value="DUF3392"/>
    <property type="match status" value="1"/>
</dbReference>
<dbReference type="Proteomes" id="UP001501600">
    <property type="component" value="Unassembled WGS sequence"/>
</dbReference>
<evidence type="ECO:0000256" key="1">
    <source>
        <dbReference type="SAM" id="Phobius"/>
    </source>
</evidence>
<keyword evidence="1" id="KW-0812">Transmembrane</keyword>
<comment type="caution">
    <text evidence="2">The sequence shown here is derived from an EMBL/GenBank/DDBJ whole genome shotgun (WGS) entry which is preliminary data.</text>
</comment>
<dbReference type="EMBL" id="BAABLF010000011">
    <property type="protein sequence ID" value="GAA5191537.1"/>
    <property type="molecule type" value="Genomic_DNA"/>
</dbReference>
<feature type="transmembrane region" description="Helical" evidence="1">
    <location>
        <begin position="81"/>
        <end position="104"/>
    </location>
</feature>
<keyword evidence="1" id="KW-1133">Transmembrane helix</keyword>